<dbReference type="InterPro" id="IPR037355">
    <property type="entry name" value="COMMD3"/>
</dbReference>
<organism evidence="1 2">
    <name type="scientific">Rhamnusium bicolor</name>
    <dbReference type="NCBI Taxonomy" id="1586634"/>
    <lineage>
        <taxon>Eukaryota</taxon>
        <taxon>Metazoa</taxon>
        <taxon>Ecdysozoa</taxon>
        <taxon>Arthropoda</taxon>
        <taxon>Hexapoda</taxon>
        <taxon>Insecta</taxon>
        <taxon>Pterygota</taxon>
        <taxon>Neoptera</taxon>
        <taxon>Endopterygota</taxon>
        <taxon>Coleoptera</taxon>
        <taxon>Polyphaga</taxon>
        <taxon>Cucujiformia</taxon>
        <taxon>Chrysomeloidea</taxon>
        <taxon>Cerambycidae</taxon>
        <taxon>Lepturinae</taxon>
        <taxon>Rhagiini</taxon>
        <taxon>Rhamnusium</taxon>
    </lineage>
</organism>
<dbReference type="EMBL" id="JANEYF010003955">
    <property type="protein sequence ID" value="KAJ8932871.1"/>
    <property type="molecule type" value="Genomic_DNA"/>
</dbReference>
<dbReference type="AlphaFoldDB" id="A0AAV8X2Z6"/>
<accession>A0AAV8X2Z6</accession>
<keyword evidence="2" id="KW-1185">Reference proteome</keyword>
<comment type="caution">
    <text evidence="1">The sequence shown here is derived from an EMBL/GenBank/DDBJ whole genome shotgun (WGS) entry which is preliminary data.</text>
</comment>
<gene>
    <name evidence="1" type="ORF">NQ314_014385</name>
</gene>
<name>A0AAV8X2Z6_9CUCU</name>
<proteinExistence type="predicted"/>
<evidence type="ECO:0008006" key="3">
    <source>
        <dbReference type="Google" id="ProtNLM"/>
    </source>
</evidence>
<dbReference type="Proteomes" id="UP001162156">
    <property type="component" value="Unassembled WGS sequence"/>
</dbReference>
<protein>
    <recommendedName>
        <fullName evidence="3">COMM domain-containing protein 3</fullName>
    </recommendedName>
</protein>
<evidence type="ECO:0000313" key="2">
    <source>
        <dbReference type="Proteomes" id="UP001162156"/>
    </source>
</evidence>
<evidence type="ECO:0000313" key="1">
    <source>
        <dbReference type="EMBL" id="KAJ8932871.1"/>
    </source>
</evidence>
<dbReference type="GO" id="GO:0006814">
    <property type="term" value="P:sodium ion transport"/>
    <property type="evidence" value="ECO:0007669"/>
    <property type="project" value="InterPro"/>
</dbReference>
<dbReference type="PANTHER" id="PTHR31159:SF1">
    <property type="entry name" value="COMM DOMAIN-CONTAINING PROTEIN 3"/>
    <property type="match status" value="1"/>
</dbReference>
<dbReference type="PANTHER" id="PTHR31159">
    <property type="entry name" value="COMM DOMAIN-CONTAINING PROTEIN 3"/>
    <property type="match status" value="1"/>
</dbReference>
<sequence length="137" mass="15738">MKINDNYKNSLAFAQNGSIITDAIYKKLLENCFSVLIGKEEVYSINSLYNSKPDVIKGFYAALLAVSAEFARNNLNREEILQFLTSDCSFTQQRAKIYVEFFENDRRGLEIALLNIGNCLPHVTDVKWKIDYIVKVR</sequence>
<reference evidence="1" key="1">
    <citation type="journal article" date="2023" name="Insect Mol. Biol.">
        <title>Genome sequencing provides insights into the evolution of gene families encoding plant cell wall-degrading enzymes in longhorned beetles.</title>
        <authorList>
            <person name="Shin N.R."/>
            <person name="Okamura Y."/>
            <person name="Kirsch R."/>
            <person name="Pauchet Y."/>
        </authorList>
    </citation>
    <scope>NUCLEOTIDE SEQUENCE</scope>
    <source>
        <strain evidence="1">RBIC_L_NR</strain>
    </source>
</reference>